<dbReference type="InterPro" id="IPR013736">
    <property type="entry name" value="Xaa-Pro_dipept_C"/>
</dbReference>
<evidence type="ECO:0000256" key="2">
    <source>
        <dbReference type="SAM" id="MobiDB-lite"/>
    </source>
</evidence>
<dbReference type="PANTHER" id="PTHR43056:SF10">
    <property type="entry name" value="COCE_NOND FAMILY, PUTATIVE (AFU_ORTHOLOGUE AFUA_7G00600)-RELATED"/>
    <property type="match status" value="1"/>
</dbReference>
<dbReference type="Proteomes" id="UP001602119">
    <property type="component" value="Unassembled WGS sequence"/>
</dbReference>
<reference evidence="4 5" key="1">
    <citation type="submission" date="2024-10" db="EMBL/GenBank/DDBJ databases">
        <title>The Natural Products Discovery Center: Release of the First 8490 Sequenced Strains for Exploring Actinobacteria Biosynthetic Diversity.</title>
        <authorList>
            <person name="Kalkreuter E."/>
            <person name="Kautsar S.A."/>
            <person name="Yang D."/>
            <person name="Bader C.D."/>
            <person name="Teijaro C.N."/>
            <person name="Fluegel L."/>
            <person name="Davis C.M."/>
            <person name="Simpson J.R."/>
            <person name="Lauterbach L."/>
            <person name="Steele A.D."/>
            <person name="Gui C."/>
            <person name="Meng S."/>
            <person name="Li G."/>
            <person name="Viehrig K."/>
            <person name="Ye F."/>
            <person name="Su P."/>
            <person name="Kiefer A.F."/>
            <person name="Nichols A."/>
            <person name="Cepeda A.J."/>
            <person name="Yan W."/>
            <person name="Fan B."/>
            <person name="Jiang Y."/>
            <person name="Adhikari A."/>
            <person name="Zheng C.-J."/>
            <person name="Schuster L."/>
            <person name="Cowan T.M."/>
            <person name="Smanski M.J."/>
            <person name="Chevrette M.G."/>
            <person name="De Carvalho L.P.S."/>
            <person name="Shen B."/>
        </authorList>
    </citation>
    <scope>NUCLEOTIDE SEQUENCE [LARGE SCALE GENOMIC DNA]</scope>
    <source>
        <strain evidence="4 5">NPDC001281</strain>
    </source>
</reference>
<dbReference type="InterPro" id="IPR029058">
    <property type="entry name" value="AB_hydrolase_fold"/>
</dbReference>
<feature type="domain" description="Xaa-Pro dipeptidyl-peptidase C-terminal" evidence="3">
    <location>
        <begin position="319"/>
        <end position="555"/>
    </location>
</feature>
<proteinExistence type="predicted"/>
<dbReference type="NCBIfam" id="TIGR00976">
    <property type="entry name" value="CocE_NonD"/>
    <property type="match status" value="2"/>
</dbReference>
<evidence type="ECO:0000313" key="5">
    <source>
        <dbReference type="Proteomes" id="UP001602119"/>
    </source>
</evidence>
<dbReference type="Pfam" id="PF02129">
    <property type="entry name" value="Peptidase_S15"/>
    <property type="match status" value="1"/>
</dbReference>
<dbReference type="PANTHER" id="PTHR43056">
    <property type="entry name" value="PEPTIDASE S9 PROLYL OLIGOPEPTIDASE"/>
    <property type="match status" value="1"/>
</dbReference>
<feature type="compositionally biased region" description="Polar residues" evidence="2">
    <location>
        <begin position="1"/>
        <end position="18"/>
    </location>
</feature>
<protein>
    <submittedName>
        <fullName evidence="4">CocE/NonD family hydrolase</fullName>
    </submittedName>
</protein>
<name>A0ABW6VB02_MICFU</name>
<sequence>MSTTSTDPSTGPRWSSTPAPIDTRADATMLRLRDGVRLATDVYLPESGRRDLPTVLVRLPYDKCGRYTFMPAVAAYLNAHGFAVVVQDVRGKFRSEGERFPFVNEAADGHQTIDWIVAQPWSDGTVGMLGDSYYGFTQWAAVASAHPALRAIVPRVTGSQFMDMFSPGVVPKLPLYEWVLHTFTSFGMLDGAVLPTEPLAGLDSLPEYATHMATLLGDLVRACGDGTLLRRSFPAGPPAPAMKLPALHMGGWWDNLQRSQLDDWRRAGASPAAAHQFLRMNATDHEDLELREDGVPVDDHETDDDALVRYLPRMLDEPIRFLDHYLSGRAGRWRAPRVRYRVANSGWQIADRWPVGDVDLVELHLTEGERALSGADGGALRPRAEGTGTSVSWTHDPLRPVPYLVAVEWSQLSGLPDEQVVHVRDDVATFTGESQDTPFDIVGPVEVALTVDADAPSTHVIVRLLDVYPSGRARMVLEGAEIASTVAGPARVRVRLGDTAYRVRPGHRLRLAISSSCFPLYLVHPGNDEDPWHASSSRAARQTLRVGGSDGAVLRLPVRKRLG</sequence>
<gene>
    <name evidence="4" type="ORF">ACFY05_27045</name>
</gene>
<comment type="caution">
    <text evidence="4">The sequence shown here is derived from an EMBL/GenBank/DDBJ whole genome shotgun (WGS) entry which is preliminary data.</text>
</comment>
<dbReference type="GO" id="GO:0016787">
    <property type="term" value="F:hydrolase activity"/>
    <property type="evidence" value="ECO:0007669"/>
    <property type="project" value="UniProtKB-KW"/>
</dbReference>
<dbReference type="InterPro" id="IPR008979">
    <property type="entry name" value="Galactose-bd-like_sf"/>
</dbReference>
<dbReference type="RefSeq" id="WP_387344922.1">
    <property type="nucleotide sequence ID" value="NZ_JBIAXI010000018.1"/>
</dbReference>
<dbReference type="InterPro" id="IPR000383">
    <property type="entry name" value="Xaa-Pro-like_dom"/>
</dbReference>
<dbReference type="Pfam" id="PF08530">
    <property type="entry name" value="PepX_C"/>
    <property type="match status" value="1"/>
</dbReference>
<feature type="region of interest" description="Disordered" evidence="2">
    <location>
        <begin position="1"/>
        <end position="21"/>
    </location>
</feature>
<dbReference type="EMBL" id="JBIAXI010000018">
    <property type="protein sequence ID" value="MFF4776524.1"/>
    <property type="molecule type" value="Genomic_DNA"/>
</dbReference>
<dbReference type="Gene3D" id="2.60.120.260">
    <property type="entry name" value="Galactose-binding domain-like"/>
    <property type="match status" value="1"/>
</dbReference>
<dbReference type="Gene3D" id="3.40.50.1820">
    <property type="entry name" value="alpha/beta hydrolase"/>
    <property type="match status" value="1"/>
</dbReference>
<evidence type="ECO:0000313" key="4">
    <source>
        <dbReference type="EMBL" id="MFF4776524.1"/>
    </source>
</evidence>
<keyword evidence="5" id="KW-1185">Reference proteome</keyword>
<accession>A0ABW6VB02</accession>
<dbReference type="SUPFAM" id="SSF53474">
    <property type="entry name" value="alpha/beta-Hydrolases"/>
    <property type="match status" value="1"/>
</dbReference>
<evidence type="ECO:0000259" key="3">
    <source>
        <dbReference type="SMART" id="SM00939"/>
    </source>
</evidence>
<dbReference type="SMART" id="SM00939">
    <property type="entry name" value="PepX_C"/>
    <property type="match status" value="1"/>
</dbReference>
<dbReference type="Gene3D" id="1.10.3020.10">
    <property type="entry name" value="alpha-amino acid ester hydrolase ( Helical cap domain)"/>
    <property type="match status" value="1"/>
</dbReference>
<dbReference type="SUPFAM" id="SSF49785">
    <property type="entry name" value="Galactose-binding domain-like"/>
    <property type="match status" value="1"/>
</dbReference>
<dbReference type="InterPro" id="IPR050585">
    <property type="entry name" value="Xaa-Pro_dipeptidyl-ppase/CocE"/>
</dbReference>
<keyword evidence="1 4" id="KW-0378">Hydrolase</keyword>
<evidence type="ECO:0000256" key="1">
    <source>
        <dbReference type="ARBA" id="ARBA00022801"/>
    </source>
</evidence>
<dbReference type="InterPro" id="IPR005674">
    <property type="entry name" value="CocE/Ser_esterase"/>
</dbReference>
<organism evidence="4 5">
    <name type="scientific">Microtetraspora fusca</name>
    <dbReference type="NCBI Taxonomy" id="1997"/>
    <lineage>
        <taxon>Bacteria</taxon>
        <taxon>Bacillati</taxon>
        <taxon>Actinomycetota</taxon>
        <taxon>Actinomycetes</taxon>
        <taxon>Streptosporangiales</taxon>
        <taxon>Streptosporangiaceae</taxon>
        <taxon>Microtetraspora</taxon>
    </lineage>
</organism>